<feature type="coiled-coil region" evidence="1">
    <location>
        <begin position="16"/>
        <end position="43"/>
    </location>
</feature>
<accession>A0A1G7UIS2</accession>
<proteinExistence type="predicted"/>
<keyword evidence="4" id="KW-1185">Reference proteome</keyword>
<keyword evidence="2" id="KW-1133">Transmembrane helix</keyword>
<dbReference type="AlphaFoldDB" id="A0A1G7UIS2"/>
<reference evidence="4" key="1">
    <citation type="submission" date="2016-10" db="EMBL/GenBank/DDBJ databases">
        <authorList>
            <person name="Varghese N."/>
            <person name="Submissions S."/>
        </authorList>
    </citation>
    <scope>NUCLEOTIDE SEQUENCE [LARGE SCALE GENOMIC DNA]</scope>
    <source>
        <strain evidence="4">DSM 8344</strain>
    </source>
</reference>
<sequence>MTQQVQCSIGNPCAVVQLLEQRIESQEGRTEKMESVIESLRNRLPLWATMTMTAGGAVIGFLANKVL</sequence>
<keyword evidence="2" id="KW-0812">Transmembrane</keyword>
<protein>
    <submittedName>
        <fullName evidence="3">Uncharacterized protein</fullName>
    </submittedName>
</protein>
<evidence type="ECO:0000256" key="2">
    <source>
        <dbReference type="SAM" id="Phobius"/>
    </source>
</evidence>
<dbReference type="Proteomes" id="UP000198656">
    <property type="component" value="Unassembled WGS sequence"/>
</dbReference>
<organism evidence="3 4">
    <name type="scientific">Desulfosporosinus hippei DSM 8344</name>
    <dbReference type="NCBI Taxonomy" id="1121419"/>
    <lineage>
        <taxon>Bacteria</taxon>
        <taxon>Bacillati</taxon>
        <taxon>Bacillota</taxon>
        <taxon>Clostridia</taxon>
        <taxon>Eubacteriales</taxon>
        <taxon>Desulfitobacteriaceae</taxon>
        <taxon>Desulfosporosinus</taxon>
    </lineage>
</organism>
<evidence type="ECO:0000256" key="1">
    <source>
        <dbReference type="SAM" id="Coils"/>
    </source>
</evidence>
<evidence type="ECO:0000313" key="4">
    <source>
        <dbReference type="Proteomes" id="UP000198656"/>
    </source>
</evidence>
<keyword evidence="2" id="KW-0472">Membrane</keyword>
<name>A0A1G7UIS2_9FIRM</name>
<dbReference type="EMBL" id="FNCP01000003">
    <property type="protein sequence ID" value="SDG47151.1"/>
    <property type="molecule type" value="Genomic_DNA"/>
</dbReference>
<gene>
    <name evidence="3" type="ORF">SAMN05443529_103150</name>
</gene>
<keyword evidence="1" id="KW-0175">Coiled coil</keyword>
<dbReference type="STRING" id="1121419.SAMN05443529_103150"/>
<dbReference type="RefSeq" id="WP_092330286.1">
    <property type="nucleotide sequence ID" value="NZ_FNCP01000003.1"/>
</dbReference>
<evidence type="ECO:0000313" key="3">
    <source>
        <dbReference type="EMBL" id="SDG47151.1"/>
    </source>
</evidence>
<feature type="transmembrane region" description="Helical" evidence="2">
    <location>
        <begin position="44"/>
        <end position="63"/>
    </location>
</feature>